<feature type="domain" description="ChrR-like cupin" evidence="1">
    <location>
        <begin position="11"/>
        <end position="112"/>
    </location>
</feature>
<protein>
    <submittedName>
        <fullName evidence="2">Anti-sigma factor ChrR (Cupin superfamily)</fullName>
    </submittedName>
</protein>
<dbReference type="InterPro" id="IPR025979">
    <property type="entry name" value="ChrR-like_cupin_dom"/>
</dbReference>
<dbReference type="CDD" id="cd20303">
    <property type="entry name" value="cupin_ChrR_1"/>
    <property type="match status" value="1"/>
</dbReference>
<dbReference type="SUPFAM" id="SSF51182">
    <property type="entry name" value="RmlC-like cupins"/>
    <property type="match status" value="2"/>
</dbReference>
<keyword evidence="3" id="KW-1185">Reference proteome</keyword>
<evidence type="ECO:0000259" key="1">
    <source>
        <dbReference type="Pfam" id="PF12973"/>
    </source>
</evidence>
<comment type="caution">
    <text evidence="2">The sequence shown here is derived from an EMBL/GenBank/DDBJ whole genome shotgun (WGS) entry which is preliminary data.</text>
</comment>
<dbReference type="RefSeq" id="WP_246130459.1">
    <property type="nucleotide sequence ID" value="NZ_VITR01000009.1"/>
</dbReference>
<dbReference type="InterPro" id="IPR011051">
    <property type="entry name" value="RmlC_Cupin_sf"/>
</dbReference>
<dbReference type="EMBL" id="VITR01000009">
    <property type="protein sequence ID" value="TWB40596.1"/>
    <property type="molecule type" value="Genomic_DNA"/>
</dbReference>
<dbReference type="InterPro" id="IPR014710">
    <property type="entry name" value="RmlC-like_jellyroll"/>
</dbReference>
<reference evidence="2 3" key="1">
    <citation type="submission" date="2019-06" db="EMBL/GenBank/DDBJ databases">
        <title>Genomic Encyclopedia of Type Strains, Phase IV (KMG-V): Genome sequencing to study the core and pangenomes of soil and plant-associated prokaryotes.</title>
        <authorList>
            <person name="Whitman W."/>
        </authorList>
    </citation>
    <scope>NUCLEOTIDE SEQUENCE [LARGE SCALE GENOMIC DNA]</scope>
    <source>
        <strain evidence="2 3">BR 11622</strain>
    </source>
</reference>
<dbReference type="Gene3D" id="2.60.120.10">
    <property type="entry name" value="Jelly Rolls"/>
    <property type="match status" value="1"/>
</dbReference>
<organism evidence="2 3">
    <name type="scientific">Nitrospirillum amazonense</name>
    <dbReference type="NCBI Taxonomy" id="28077"/>
    <lineage>
        <taxon>Bacteria</taxon>
        <taxon>Pseudomonadati</taxon>
        <taxon>Pseudomonadota</taxon>
        <taxon>Alphaproteobacteria</taxon>
        <taxon>Rhodospirillales</taxon>
        <taxon>Azospirillaceae</taxon>
        <taxon>Nitrospirillum</taxon>
    </lineage>
</organism>
<dbReference type="Pfam" id="PF12973">
    <property type="entry name" value="Cupin_7"/>
    <property type="match status" value="1"/>
</dbReference>
<evidence type="ECO:0000313" key="2">
    <source>
        <dbReference type="EMBL" id="TWB40596.1"/>
    </source>
</evidence>
<dbReference type="AlphaFoldDB" id="A0A560H2R1"/>
<name>A0A560H2R1_9PROT</name>
<dbReference type="Proteomes" id="UP000315751">
    <property type="component" value="Unassembled WGS sequence"/>
</dbReference>
<proteinExistence type="predicted"/>
<gene>
    <name evidence="2" type="ORF">FBZ90_109199</name>
</gene>
<evidence type="ECO:0000313" key="3">
    <source>
        <dbReference type="Proteomes" id="UP000315751"/>
    </source>
</evidence>
<accession>A0A560H2R1</accession>
<sequence length="225" mass="24286">MMRLNDDLTVRTVVHAGGMEWVPSPSPGVDRRMLSRIGDEKARATSIVRYAAGSRFPTHRHPGGEEFLVLEGVFQDETGDFPAGTYVRNPPGSGHAPGSAPGCVIFVKLWQFRATDAERVVRQPGEGEALPACPGVERALRLFADGHEEVRLEDWVPDADVRLSNPQGLELLVLSGGFAEGDEAFGAQSWLRLPAGQDLVVHTGGQGARVWLKAGPLLQPDVCAF</sequence>